<comment type="pathway">
    <text evidence="1">Mycotoxin biosynthesis.</text>
</comment>
<keyword evidence="11" id="KW-1185">Reference proteome</keyword>
<dbReference type="Proteomes" id="UP000799537">
    <property type="component" value="Unassembled WGS sequence"/>
</dbReference>
<dbReference type="AlphaFoldDB" id="A0A6A6BXP7"/>
<keyword evidence="4" id="KW-0547">Nucleotide-binding</keyword>
<evidence type="ECO:0000313" key="11">
    <source>
        <dbReference type="Proteomes" id="UP000799537"/>
    </source>
</evidence>
<name>A0A6A6BXP7_ZASCE</name>
<dbReference type="GO" id="GO:0071266">
    <property type="term" value="P:'de novo' L-methionine biosynthetic process"/>
    <property type="evidence" value="ECO:0007669"/>
    <property type="project" value="UniProtKB-ARBA"/>
</dbReference>
<dbReference type="Pfam" id="PF00696">
    <property type="entry name" value="AA_kinase"/>
    <property type="match status" value="1"/>
</dbReference>
<dbReference type="Gene3D" id="3.30.2130.10">
    <property type="entry name" value="VC0802-like"/>
    <property type="match status" value="1"/>
</dbReference>
<dbReference type="GeneID" id="54564182"/>
<dbReference type="Gene3D" id="3.40.1160.10">
    <property type="entry name" value="Acetylglutamate kinase-like"/>
    <property type="match status" value="1"/>
</dbReference>
<evidence type="ECO:0000256" key="8">
    <source>
        <dbReference type="RuleBase" id="RU003448"/>
    </source>
</evidence>
<evidence type="ECO:0000259" key="9">
    <source>
        <dbReference type="PROSITE" id="PS51671"/>
    </source>
</evidence>
<evidence type="ECO:0000256" key="1">
    <source>
        <dbReference type="ARBA" id="ARBA00004685"/>
    </source>
</evidence>
<dbReference type="GO" id="GO:0004072">
    <property type="term" value="F:aspartate kinase activity"/>
    <property type="evidence" value="ECO:0007669"/>
    <property type="project" value="UniProtKB-EC"/>
</dbReference>
<dbReference type="GO" id="GO:0005524">
    <property type="term" value="F:ATP binding"/>
    <property type="evidence" value="ECO:0007669"/>
    <property type="project" value="UniProtKB-KW"/>
</dbReference>
<dbReference type="InterPro" id="IPR045865">
    <property type="entry name" value="ACT-like_dom_sf"/>
</dbReference>
<dbReference type="EMBL" id="ML993705">
    <property type="protein sequence ID" value="KAF2158309.1"/>
    <property type="molecule type" value="Genomic_DNA"/>
</dbReference>
<evidence type="ECO:0000256" key="6">
    <source>
        <dbReference type="ARBA" id="ARBA00022840"/>
    </source>
</evidence>
<dbReference type="NCBIfam" id="TIGR00657">
    <property type="entry name" value="asp_kinases"/>
    <property type="match status" value="1"/>
</dbReference>
<dbReference type="PROSITE" id="PS51671">
    <property type="entry name" value="ACT"/>
    <property type="match status" value="1"/>
</dbReference>
<dbReference type="InterPro" id="IPR002912">
    <property type="entry name" value="ACT_dom"/>
</dbReference>
<dbReference type="FunFam" id="3.30.2130.10:FF:000001">
    <property type="entry name" value="Bifunctional aspartokinase/homoserine dehydrogenase"/>
    <property type="match status" value="1"/>
</dbReference>
<dbReference type="InterPro" id="IPR001341">
    <property type="entry name" value="Asp_kinase"/>
</dbReference>
<evidence type="ECO:0000313" key="10">
    <source>
        <dbReference type="EMBL" id="KAF2158309.1"/>
    </source>
</evidence>
<keyword evidence="5 8" id="KW-0418">Kinase</keyword>
<dbReference type="PANTHER" id="PTHR21499">
    <property type="entry name" value="ASPARTATE KINASE"/>
    <property type="match status" value="1"/>
</dbReference>
<evidence type="ECO:0000256" key="4">
    <source>
        <dbReference type="ARBA" id="ARBA00022741"/>
    </source>
</evidence>
<gene>
    <name evidence="10" type="ORF">M409DRAFT_38350</name>
</gene>
<dbReference type="GO" id="GO:0009090">
    <property type="term" value="P:homoserine biosynthetic process"/>
    <property type="evidence" value="ECO:0007669"/>
    <property type="project" value="TreeGrafter"/>
</dbReference>
<keyword evidence="6" id="KW-0067">ATP-binding</keyword>
<dbReference type="SUPFAM" id="SSF53633">
    <property type="entry name" value="Carbamate kinase-like"/>
    <property type="match status" value="1"/>
</dbReference>
<feature type="domain" description="ACT" evidence="9">
    <location>
        <begin position="487"/>
        <end position="550"/>
    </location>
</feature>
<dbReference type="OrthoDB" id="4323675at2759"/>
<dbReference type="FunFam" id="3.40.1160.10:FF:000023">
    <property type="entry name" value="Probable aspartokinase"/>
    <property type="match status" value="1"/>
</dbReference>
<dbReference type="EC" id="2.7.2.4" evidence="8"/>
<dbReference type="InterPro" id="IPR036393">
    <property type="entry name" value="AceGlu_kinase-like_sf"/>
</dbReference>
<dbReference type="GO" id="GO:0009088">
    <property type="term" value="P:threonine biosynthetic process"/>
    <property type="evidence" value="ECO:0007669"/>
    <property type="project" value="UniProtKB-ARBA"/>
</dbReference>
<dbReference type="RefSeq" id="XP_033659198.1">
    <property type="nucleotide sequence ID" value="XM_033810910.1"/>
</dbReference>
<keyword evidence="3 8" id="KW-0808">Transferase</keyword>
<organism evidence="10 11">
    <name type="scientific">Zasmidium cellare ATCC 36951</name>
    <dbReference type="NCBI Taxonomy" id="1080233"/>
    <lineage>
        <taxon>Eukaryota</taxon>
        <taxon>Fungi</taxon>
        <taxon>Dikarya</taxon>
        <taxon>Ascomycota</taxon>
        <taxon>Pezizomycotina</taxon>
        <taxon>Dothideomycetes</taxon>
        <taxon>Dothideomycetidae</taxon>
        <taxon>Mycosphaerellales</taxon>
        <taxon>Mycosphaerellaceae</taxon>
        <taxon>Zasmidium</taxon>
    </lineage>
</organism>
<dbReference type="FunFam" id="3.30.70.260:FF:000033">
    <property type="entry name" value="Aspartokinase"/>
    <property type="match status" value="1"/>
</dbReference>
<evidence type="ECO:0000256" key="2">
    <source>
        <dbReference type="ARBA" id="ARBA00010122"/>
    </source>
</evidence>
<protein>
    <recommendedName>
        <fullName evidence="8">Aspartokinase</fullName>
        <ecNumber evidence="8">2.7.2.4</ecNumber>
    </recommendedName>
</protein>
<evidence type="ECO:0000256" key="7">
    <source>
        <dbReference type="ARBA" id="ARBA00047872"/>
    </source>
</evidence>
<evidence type="ECO:0000256" key="3">
    <source>
        <dbReference type="ARBA" id="ARBA00022679"/>
    </source>
</evidence>
<dbReference type="InterPro" id="IPR054352">
    <property type="entry name" value="ACT_Aspartokinase"/>
</dbReference>
<reference evidence="10" key="1">
    <citation type="journal article" date="2020" name="Stud. Mycol.">
        <title>101 Dothideomycetes genomes: a test case for predicting lifestyles and emergence of pathogens.</title>
        <authorList>
            <person name="Haridas S."/>
            <person name="Albert R."/>
            <person name="Binder M."/>
            <person name="Bloem J."/>
            <person name="Labutti K."/>
            <person name="Salamov A."/>
            <person name="Andreopoulos B."/>
            <person name="Baker S."/>
            <person name="Barry K."/>
            <person name="Bills G."/>
            <person name="Bluhm B."/>
            <person name="Cannon C."/>
            <person name="Castanera R."/>
            <person name="Culley D."/>
            <person name="Daum C."/>
            <person name="Ezra D."/>
            <person name="Gonzalez J."/>
            <person name="Henrissat B."/>
            <person name="Kuo A."/>
            <person name="Liang C."/>
            <person name="Lipzen A."/>
            <person name="Lutzoni F."/>
            <person name="Magnuson J."/>
            <person name="Mondo S."/>
            <person name="Nolan M."/>
            <person name="Ohm R."/>
            <person name="Pangilinan J."/>
            <person name="Park H.-J."/>
            <person name="Ramirez L."/>
            <person name="Alfaro M."/>
            <person name="Sun H."/>
            <person name="Tritt A."/>
            <person name="Yoshinaga Y."/>
            <person name="Zwiers L.-H."/>
            <person name="Turgeon B."/>
            <person name="Goodwin S."/>
            <person name="Spatafora J."/>
            <person name="Crous P."/>
            <person name="Grigoriev I."/>
        </authorList>
    </citation>
    <scope>NUCLEOTIDE SEQUENCE</scope>
    <source>
        <strain evidence="10">ATCC 36951</strain>
    </source>
</reference>
<dbReference type="GO" id="GO:0009089">
    <property type="term" value="P:lysine biosynthetic process via diaminopimelate"/>
    <property type="evidence" value="ECO:0007669"/>
    <property type="project" value="TreeGrafter"/>
</dbReference>
<dbReference type="SUPFAM" id="SSF55021">
    <property type="entry name" value="ACT-like"/>
    <property type="match status" value="2"/>
</dbReference>
<proteinExistence type="inferred from homology"/>
<dbReference type="PANTHER" id="PTHR21499:SF59">
    <property type="entry name" value="ASPARTOKINASE"/>
    <property type="match status" value="1"/>
</dbReference>
<comment type="catalytic activity">
    <reaction evidence="7 8">
        <text>L-aspartate + ATP = 4-phospho-L-aspartate + ADP</text>
        <dbReference type="Rhea" id="RHEA:23776"/>
        <dbReference type="ChEBI" id="CHEBI:29991"/>
        <dbReference type="ChEBI" id="CHEBI:30616"/>
        <dbReference type="ChEBI" id="CHEBI:57535"/>
        <dbReference type="ChEBI" id="CHEBI:456216"/>
        <dbReference type="EC" id="2.7.2.4"/>
    </reaction>
</comment>
<evidence type="ECO:0000256" key="5">
    <source>
        <dbReference type="ARBA" id="ARBA00022777"/>
    </source>
</evidence>
<dbReference type="Pfam" id="PF22468">
    <property type="entry name" value="ACT_9"/>
    <property type="match status" value="1"/>
</dbReference>
<sequence>MVPLGLLGAGTEFSTIGYERATKSATQHATTRIKGQIVNKSRNLGNHQPANAHWIVQKFGGTSLGKFATTIAEDIVLAGLEEHRVAVVCSARSTKTKSEGTTNRLLRAAVDVLVADSRSCAEYVEAIRLDHVTIGQETIKNDSALERYIAHVDRECNRLLRMLESARLLKAVTDQTKDMIVSVGEKLSCLYMTTLLQTKGANAVCMDLSEIGDFSSTITLDTEFYRKIAYLIGAKINTLGHGVVPVITGFFGKIPGGLLAKIGRGYTDLCAALTAVALNARELQIWKEVDGIFTADPRKVPGARLLSTVTPAEAAELTFYGSEVVHPFTMEQAIRANIPIRIRNVVNTRSPGTIIYPNPSDIMSVESSSLFRSRSLSAAPRYQSQQPTAVTVKPQITVLNVHSKKRTRAHGFLASIFSILDQNGLSVDLISSSEVQISMAIHSEHALLALYGEDDLRIQSASLQRAISSLKAWGDVDLVPNLAIISLVGRQLRSMLGMSGRFFSTLGEHGINIEMISQGASEISIGCVIEEREADRALNVVHDHLFGLLD</sequence>
<dbReference type="InterPro" id="IPR001048">
    <property type="entry name" value="Asp/Glu/Uridylate_kinase"/>
</dbReference>
<dbReference type="PROSITE" id="PS00324">
    <property type="entry name" value="ASPARTOKINASE"/>
    <property type="match status" value="1"/>
</dbReference>
<comment type="similarity">
    <text evidence="2 8">Belongs to the aspartokinase family.</text>
</comment>
<dbReference type="InterPro" id="IPR018042">
    <property type="entry name" value="Aspartate_kinase_CS"/>
</dbReference>
<accession>A0A6A6BXP7</accession>
<dbReference type="GO" id="GO:0005829">
    <property type="term" value="C:cytosol"/>
    <property type="evidence" value="ECO:0007669"/>
    <property type="project" value="TreeGrafter"/>
</dbReference>